<dbReference type="Proteomes" id="UP000001600">
    <property type="component" value="Chromosome 2"/>
</dbReference>
<dbReference type="InterPro" id="IPR021747">
    <property type="entry name" value="DUF3313"/>
</dbReference>
<dbReference type="Pfam" id="PF11769">
    <property type="entry name" value="DUF3313"/>
    <property type="match status" value="1"/>
</dbReference>
<dbReference type="KEGG" id="ara:Arad_8517"/>
<dbReference type="AlphaFoldDB" id="B9JIM6"/>
<proteinExistence type="predicted"/>
<dbReference type="RefSeq" id="WP_012650041.1">
    <property type="nucleotide sequence ID" value="NC_011983.1"/>
</dbReference>
<gene>
    <name evidence="1" type="ordered locus">Arad_8517</name>
</gene>
<organism evidence="1 2">
    <name type="scientific">Rhizobium rhizogenes (strain K84 / ATCC BAA-868)</name>
    <name type="common">Agrobacterium radiobacter</name>
    <dbReference type="NCBI Taxonomy" id="311403"/>
    <lineage>
        <taxon>Bacteria</taxon>
        <taxon>Pseudomonadati</taxon>
        <taxon>Pseudomonadota</taxon>
        <taxon>Alphaproteobacteria</taxon>
        <taxon>Hyphomicrobiales</taxon>
        <taxon>Rhizobiaceae</taxon>
        <taxon>Rhizobium/Agrobacterium group</taxon>
        <taxon>Rhizobium</taxon>
    </lineage>
</organism>
<sequence length="68" mass="7215">MGHPDDHRQRDQDSATNKLLLAYVSRQYPGALNVGASLGSLEASKVGIQKGADDLIVKLQPTVAASLQ</sequence>
<evidence type="ECO:0000313" key="2">
    <source>
        <dbReference type="Proteomes" id="UP000001600"/>
    </source>
</evidence>
<evidence type="ECO:0000313" key="1">
    <source>
        <dbReference type="EMBL" id="ACM29768.1"/>
    </source>
</evidence>
<dbReference type="EMBL" id="CP000629">
    <property type="protein sequence ID" value="ACM29768.1"/>
    <property type="molecule type" value="Genomic_DNA"/>
</dbReference>
<dbReference type="HOGENOM" id="CLU_2784681_0_0_5"/>
<reference evidence="1 2" key="1">
    <citation type="journal article" date="2009" name="J. Bacteriol.">
        <title>Genome sequences of three Agrobacterium biovars help elucidate the evolution of multichromosome genomes in bacteria.</title>
        <authorList>
            <person name="Slater S.C."/>
            <person name="Goldman B.S."/>
            <person name="Goodner B."/>
            <person name="Setubal J.C."/>
            <person name="Farrand S.K."/>
            <person name="Nester E.W."/>
            <person name="Burr T.J."/>
            <person name="Banta L."/>
            <person name="Dickerman A.W."/>
            <person name="Paulsen I."/>
            <person name="Otten L."/>
            <person name="Suen G."/>
            <person name="Welch R."/>
            <person name="Almeida N.F."/>
            <person name="Arnold F."/>
            <person name="Burton O.T."/>
            <person name="Du Z."/>
            <person name="Ewing A."/>
            <person name="Godsy E."/>
            <person name="Heisel S."/>
            <person name="Houmiel K.L."/>
            <person name="Jhaveri J."/>
            <person name="Lu J."/>
            <person name="Miller N.M."/>
            <person name="Norton S."/>
            <person name="Chen Q."/>
            <person name="Phoolcharoen W."/>
            <person name="Ohlin V."/>
            <person name="Ondrusek D."/>
            <person name="Pride N."/>
            <person name="Stricklin S.L."/>
            <person name="Sun J."/>
            <person name="Wheeler C."/>
            <person name="Wilson L."/>
            <person name="Zhu H."/>
            <person name="Wood D.W."/>
        </authorList>
    </citation>
    <scope>NUCLEOTIDE SEQUENCE [LARGE SCALE GENOMIC DNA]</scope>
    <source>
        <strain evidence="2">K84 / ATCC BAA-868</strain>
    </source>
</reference>
<accession>B9JIM6</accession>
<protein>
    <submittedName>
        <fullName evidence="1">Uncharacterized protein</fullName>
    </submittedName>
</protein>
<name>B9JIM6_RHIR8</name>